<dbReference type="Pfam" id="PF02410">
    <property type="entry name" value="RsfS"/>
    <property type="match status" value="1"/>
</dbReference>
<evidence type="ECO:0000313" key="5">
    <source>
        <dbReference type="Proteomes" id="UP000317178"/>
    </source>
</evidence>
<sequence length="141" mass="16015">MQTTNGDTEISQPEMDHSREEQLRESRKNAIRCARVADEYKCKDVVVLDMSTVTPIVDFFVLGTGITPRQMRAAADESDRVLEQTGNGRIGMEGRDSNVWVLNDYGDIVLHLFSSEAREMYNLEGLWADAKLVDWKTEEAE</sequence>
<dbReference type="SUPFAM" id="SSF81301">
    <property type="entry name" value="Nucleotidyltransferase"/>
    <property type="match status" value="1"/>
</dbReference>
<dbReference type="PANTHER" id="PTHR21043">
    <property type="entry name" value="IOJAP SUPERFAMILY ORTHOLOG"/>
    <property type="match status" value="1"/>
</dbReference>
<dbReference type="InterPro" id="IPR004394">
    <property type="entry name" value="Iojap/RsfS/C7orf30"/>
</dbReference>
<evidence type="ECO:0000256" key="1">
    <source>
        <dbReference type="ARBA" id="ARBA00010574"/>
    </source>
</evidence>
<comment type="subunit">
    <text evidence="2">Interacts with ribosomal protein uL14 (rplN).</text>
</comment>
<dbReference type="Gene3D" id="3.30.460.10">
    <property type="entry name" value="Beta Polymerase, domain 2"/>
    <property type="match status" value="1"/>
</dbReference>
<protein>
    <recommendedName>
        <fullName evidence="2">Ribosomal silencing factor RsfS</fullName>
    </recommendedName>
</protein>
<dbReference type="GO" id="GO:0017148">
    <property type="term" value="P:negative regulation of translation"/>
    <property type="evidence" value="ECO:0007669"/>
    <property type="project" value="UniProtKB-UniRule"/>
</dbReference>
<feature type="compositionally biased region" description="Basic and acidic residues" evidence="3">
    <location>
        <begin position="14"/>
        <end position="24"/>
    </location>
</feature>
<dbReference type="InterPro" id="IPR043519">
    <property type="entry name" value="NT_sf"/>
</dbReference>
<comment type="subcellular location">
    <subcellularLocation>
        <location evidence="2">Cytoplasm</location>
    </subcellularLocation>
</comment>
<keyword evidence="5" id="KW-1185">Reference proteome</keyword>
<dbReference type="GO" id="GO:0043023">
    <property type="term" value="F:ribosomal large subunit binding"/>
    <property type="evidence" value="ECO:0007669"/>
    <property type="project" value="TreeGrafter"/>
</dbReference>
<feature type="region of interest" description="Disordered" evidence="3">
    <location>
        <begin position="1"/>
        <end position="24"/>
    </location>
</feature>
<evidence type="ECO:0000256" key="3">
    <source>
        <dbReference type="SAM" id="MobiDB-lite"/>
    </source>
</evidence>
<dbReference type="NCBIfam" id="TIGR00090">
    <property type="entry name" value="rsfS_iojap_ybeB"/>
    <property type="match status" value="1"/>
</dbReference>
<comment type="similarity">
    <text evidence="1 2">Belongs to the Iojap/RsfS family.</text>
</comment>
<accession>A0A518CQG1</accession>
<feature type="compositionally biased region" description="Polar residues" evidence="3">
    <location>
        <begin position="1"/>
        <end position="11"/>
    </location>
</feature>
<comment type="function">
    <text evidence="2">Functions as a ribosomal silencing factor. Interacts with ribosomal protein uL14 (rplN), blocking formation of intersubunit bridge B8. Prevents association of the 30S and 50S ribosomal subunits and the formation of functional ribosomes, thus repressing translation.</text>
</comment>
<keyword evidence="2" id="KW-0678">Repressor</keyword>
<reference evidence="4 5" key="1">
    <citation type="submission" date="2019-02" db="EMBL/GenBank/DDBJ databases">
        <title>Deep-cultivation of Planctomycetes and their phenomic and genomic characterization uncovers novel biology.</title>
        <authorList>
            <person name="Wiegand S."/>
            <person name="Jogler M."/>
            <person name="Boedeker C."/>
            <person name="Pinto D."/>
            <person name="Vollmers J."/>
            <person name="Rivas-Marin E."/>
            <person name="Kohn T."/>
            <person name="Peeters S.H."/>
            <person name="Heuer A."/>
            <person name="Rast P."/>
            <person name="Oberbeckmann S."/>
            <person name="Bunk B."/>
            <person name="Jeske O."/>
            <person name="Meyerdierks A."/>
            <person name="Storesund J.E."/>
            <person name="Kallscheuer N."/>
            <person name="Luecker S."/>
            <person name="Lage O.M."/>
            <person name="Pohl T."/>
            <person name="Merkel B.J."/>
            <person name="Hornburger P."/>
            <person name="Mueller R.-W."/>
            <person name="Bruemmer F."/>
            <person name="Labrenz M."/>
            <person name="Spormann A.M."/>
            <person name="Op den Camp H."/>
            <person name="Overmann J."/>
            <person name="Amann R."/>
            <person name="Jetten M.S.M."/>
            <person name="Mascher T."/>
            <person name="Medema M.H."/>
            <person name="Devos D.P."/>
            <person name="Kaster A.-K."/>
            <person name="Ovreas L."/>
            <person name="Rohde M."/>
            <person name="Galperin M.Y."/>
            <person name="Jogler C."/>
        </authorList>
    </citation>
    <scope>NUCLEOTIDE SEQUENCE [LARGE SCALE GENOMIC DNA]</scope>
    <source>
        <strain evidence="4 5">Pla110</strain>
    </source>
</reference>
<gene>
    <name evidence="2 4" type="primary">rsfS</name>
    <name evidence="4" type="ORF">Pla110_31960</name>
</gene>
<dbReference type="GO" id="GO:0042256">
    <property type="term" value="P:cytosolic ribosome assembly"/>
    <property type="evidence" value="ECO:0007669"/>
    <property type="project" value="UniProtKB-UniRule"/>
</dbReference>
<dbReference type="AlphaFoldDB" id="A0A518CQG1"/>
<name>A0A518CQG1_9PLAN</name>
<keyword evidence="2" id="KW-0963">Cytoplasm</keyword>
<dbReference type="HAMAP" id="MF_01477">
    <property type="entry name" value="Iojap_RsfS"/>
    <property type="match status" value="1"/>
</dbReference>
<dbReference type="KEGG" id="plon:Pla110_31960"/>
<dbReference type="PANTHER" id="PTHR21043:SF0">
    <property type="entry name" value="MITOCHONDRIAL ASSEMBLY OF RIBOSOMAL LARGE SUBUNIT PROTEIN 1"/>
    <property type="match status" value="1"/>
</dbReference>
<dbReference type="EMBL" id="CP036281">
    <property type="protein sequence ID" value="QDU81455.1"/>
    <property type="molecule type" value="Genomic_DNA"/>
</dbReference>
<proteinExistence type="inferred from homology"/>
<keyword evidence="2" id="KW-0810">Translation regulation</keyword>
<evidence type="ECO:0000256" key="2">
    <source>
        <dbReference type="HAMAP-Rule" id="MF_01477"/>
    </source>
</evidence>
<dbReference type="Proteomes" id="UP000317178">
    <property type="component" value="Chromosome"/>
</dbReference>
<dbReference type="GO" id="GO:0005737">
    <property type="term" value="C:cytoplasm"/>
    <property type="evidence" value="ECO:0007669"/>
    <property type="project" value="UniProtKB-SubCell"/>
</dbReference>
<dbReference type="RefSeq" id="WP_231742503.1">
    <property type="nucleotide sequence ID" value="NZ_CP036281.1"/>
</dbReference>
<organism evidence="4 5">
    <name type="scientific">Polystyrenella longa</name>
    <dbReference type="NCBI Taxonomy" id="2528007"/>
    <lineage>
        <taxon>Bacteria</taxon>
        <taxon>Pseudomonadati</taxon>
        <taxon>Planctomycetota</taxon>
        <taxon>Planctomycetia</taxon>
        <taxon>Planctomycetales</taxon>
        <taxon>Planctomycetaceae</taxon>
        <taxon>Polystyrenella</taxon>
    </lineage>
</organism>
<evidence type="ECO:0000313" key="4">
    <source>
        <dbReference type="EMBL" id="QDU81455.1"/>
    </source>
</evidence>
<dbReference type="GO" id="GO:0090071">
    <property type="term" value="P:negative regulation of ribosome biogenesis"/>
    <property type="evidence" value="ECO:0007669"/>
    <property type="project" value="UniProtKB-UniRule"/>
</dbReference>